<keyword evidence="1" id="KW-1133">Transmembrane helix</keyword>
<comment type="caution">
    <text evidence="2">The sequence shown here is derived from an EMBL/GenBank/DDBJ whole genome shotgun (WGS) entry which is preliminary data.</text>
</comment>
<evidence type="ECO:0000256" key="1">
    <source>
        <dbReference type="SAM" id="Phobius"/>
    </source>
</evidence>
<dbReference type="Proteomes" id="UP000535838">
    <property type="component" value="Unassembled WGS sequence"/>
</dbReference>
<feature type="transmembrane region" description="Helical" evidence="1">
    <location>
        <begin position="16"/>
        <end position="35"/>
    </location>
</feature>
<accession>A0A841SKU6</accession>
<dbReference type="PANTHER" id="PTHR37305">
    <property type="entry name" value="INTEGRAL MEMBRANE PROTEIN-RELATED"/>
    <property type="match status" value="1"/>
</dbReference>
<name>A0A841SKU6_9BACL</name>
<feature type="transmembrane region" description="Helical" evidence="1">
    <location>
        <begin position="77"/>
        <end position="99"/>
    </location>
</feature>
<dbReference type="GO" id="GO:0005886">
    <property type="term" value="C:plasma membrane"/>
    <property type="evidence" value="ECO:0007669"/>
    <property type="project" value="UniProtKB-SubCell"/>
</dbReference>
<dbReference type="Pfam" id="PF12679">
    <property type="entry name" value="ABC2_membrane_2"/>
    <property type="match status" value="1"/>
</dbReference>
<feature type="transmembrane region" description="Helical" evidence="1">
    <location>
        <begin position="162"/>
        <end position="183"/>
    </location>
</feature>
<keyword evidence="1" id="KW-0812">Transmembrane</keyword>
<protein>
    <submittedName>
        <fullName evidence="2">ABC transporter permease subunit</fullName>
    </submittedName>
</protein>
<feature type="transmembrane region" description="Helical" evidence="1">
    <location>
        <begin position="120"/>
        <end position="150"/>
    </location>
</feature>
<dbReference type="GO" id="GO:0140359">
    <property type="term" value="F:ABC-type transporter activity"/>
    <property type="evidence" value="ECO:0007669"/>
    <property type="project" value="InterPro"/>
</dbReference>
<sequence length="270" mass="29151">MNVPLLRRMLTTHSRVFLNYAFGSAFYIVLMFWLYPSMADNSEALDDLMNELPDGVVNAFGIQNGFGTLEAFISGEFYGLILPILLTIFAVSLATQLMARLVDRGSMAYLLSTPTTRARVALTQALVLVIGLILIAAVTTLAGFASQAWIIGDGYPLNAERFISLNVAVLALFFAIGGVAFLISSLANDEKRATGLSGAIAFGMFTLDLLGKISEKIEWLRSLSLFSLFRPSDIVSGQGAIGLELTVLFAIGLLLYAAGIYGFAKRDLPL</sequence>
<reference evidence="2 3" key="1">
    <citation type="submission" date="2020-08" db="EMBL/GenBank/DDBJ databases">
        <title>Cohnella phylogeny.</title>
        <authorList>
            <person name="Dunlap C."/>
        </authorList>
    </citation>
    <scope>NUCLEOTIDE SEQUENCE [LARGE SCALE GENOMIC DNA]</scope>
    <source>
        <strain evidence="2 3">DSM 25241</strain>
    </source>
</reference>
<gene>
    <name evidence="2" type="ORF">H7B67_00105</name>
</gene>
<proteinExistence type="predicted"/>
<keyword evidence="1" id="KW-0472">Membrane</keyword>
<dbReference type="RefSeq" id="WP_185117770.1">
    <property type="nucleotide sequence ID" value="NZ_JACJVQ010000001.1"/>
</dbReference>
<evidence type="ECO:0000313" key="3">
    <source>
        <dbReference type="Proteomes" id="UP000535838"/>
    </source>
</evidence>
<feature type="transmembrane region" description="Helical" evidence="1">
    <location>
        <begin position="234"/>
        <end position="264"/>
    </location>
</feature>
<keyword evidence="3" id="KW-1185">Reference proteome</keyword>
<organism evidence="2 3">
    <name type="scientific">Cohnella thailandensis</name>
    <dbReference type="NCBI Taxonomy" id="557557"/>
    <lineage>
        <taxon>Bacteria</taxon>
        <taxon>Bacillati</taxon>
        <taxon>Bacillota</taxon>
        <taxon>Bacilli</taxon>
        <taxon>Bacillales</taxon>
        <taxon>Paenibacillaceae</taxon>
        <taxon>Cohnella</taxon>
    </lineage>
</organism>
<dbReference type="AlphaFoldDB" id="A0A841SKU6"/>
<evidence type="ECO:0000313" key="2">
    <source>
        <dbReference type="EMBL" id="MBB6632524.1"/>
    </source>
</evidence>
<dbReference type="EMBL" id="JACJVQ010000001">
    <property type="protein sequence ID" value="MBB6632524.1"/>
    <property type="molecule type" value="Genomic_DNA"/>
</dbReference>
<dbReference type="PANTHER" id="PTHR37305:SF2">
    <property type="entry name" value="BACITRACIN TRANSPORT PERMEASE PROTEIN BCRB"/>
    <property type="match status" value="1"/>
</dbReference>